<dbReference type="GeneID" id="27901772"/>
<feature type="region of interest" description="Disordered" evidence="1">
    <location>
        <begin position="59"/>
        <end position="120"/>
    </location>
</feature>
<keyword evidence="4" id="KW-1185">Reference proteome</keyword>
<dbReference type="eggNOG" id="ENOG502S06P">
    <property type="taxonomic scope" value="Eukaryota"/>
</dbReference>
<evidence type="ECO:0000313" key="3">
    <source>
        <dbReference type="EMBL" id="EMF14193.1"/>
    </source>
</evidence>
<dbReference type="HOGENOM" id="CLU_071891_0_0_1"/>
<keyword evidence="2" id="KW-0812">Transmembrane</keyword>
<evidence type="ECO:0000256" key="2">
    <source>
        <dbReference type="SAM" id="Phobius"/>
    </source>
</evidence>
<evidence type="ECO:0000256" key="1">
    <source>
        <dbReference type="SAM" id="MobiDB-lite"/>
    </source>
</evidence>
<accession>M3CK74</accession>
<proteinExistence type="predicted"/>
<dbReference type="AlphaFoldDB" id="M3CK74"/>
<keyword evidence="2" id="KW-1133">Transmembrane helix</keyword>
<gene>
    <name evidence="3" type="ORF">SEPMUDRAFT_147993</name>
</gene>
<dbReference type="Proteomes" id="UP000016931">
    <property type="component" value="Unassembled WGS sequence"/>
</dbReference>
<dbReference type="OrthoDB" id="190201at2759"/>
<name>M3CK74_SPHMS</name>
<dbReference type="EMBL" id="KB456262">
    <property type="protein sequence ID" value="EMF14193.1"/>
    <property type="molecule type" value="Genomic_DNA"/>
</dbReference>
<evidence type="ECO:0000313" key="4">
    <source>
        <dbReference type="Proteomes" id="UP000016931"/>
    </source>
</evidence>
<feature type="compositionally biased region" description="Low complexity" evidence="1">
    <location>
        <begin position="99"/>
        <end position="113"/>
    </location>
</feature>
<feature type="transmembrane region" description="Helical" evidence="2">
    <location>
        <begin position="224"/>
        <end position="246"/>
    </location>
</feature>
<reference evidence="3 4" key="1">
    <citation type="journal article" date="2012" name="PLoS Pathog.">
        <title>Diverse lifestyles and strategies of plant pathogenesis encoded in the genomes of eighteen Dothideomycetes fungi.</title>
        <authorList>
            <person name="Ohm R.A."/>
            <person name="Feau N."/>
            <person name="Henrissat B."/>
            <person name="Schoch C.L."/>
            <person name="Horwitz B.A."/>
            <person name="Barry K.W."/>
            <person name="Condon B.J."/>
            <person name="Copeland A.C."/>
            <person name="Dhillon B."/>
            <person name="Glaser F."/>
            <person name="Hesse C.N."/>
            <person name="Kosti I."/>
            <person name="LaButti K."/>
            <person name="Lindquist E.A."/>
            <person name="Lucas S."/>
            <person name="Salamov A.A."/>
            <person name="Bradshaw R.E."/>
            <person name="Ciuffetti L."/>
            <person name="Hamelin R.C."/>
            <person name="Kema G.H.J."/>
            <person name="Lawrence C."/>
            <person name="Scott J.A."/>
            <person name="Spatafora J.W."/>
            <person name="Turgeon B.G."/>
            <person name="de Wit P.J.G.M."/>
            <person name="Zhong S."/>
            <person name="Goodwin S.B."/>
            <person name="Grigoriev I.V."/>
        </authorList>
    </citation>
    <scope>NUCLEOTIDE SEQUENCE [LARGE SCALE GENOMIC DNA]</scope>
    <source>
        <strain evidence="3 4">SO2202</strain>
    </source>
</reference>
<sequence length="334" mass="37107">MSSASSGSSDEADSNGRHPRYSRHASLVLYTLWPALVQHRIQKLGDSIHDFIDKRSRHQRVSSLDSEDDLTPPQSYAGSPREHCFPQEPPRVSTWIENTTQSRPSSSGSTTPTFVGEPLQEDTGSGIQWRYAKPGFSSLILAQSEDMEASVLNPLFARRQYISGVACLLHGLPTDLSEEEAMNLREALPAALKPVQRNDTQLAMRSAATREQGCTQQPHQQTTLQHLVAVCTMYLFLAASFVFPYVQQMLRAAYRFDRRHKISDRVLSHSIETADAMRRSTFTMAAQVCSMNDGKVGEQLKDVSIYLVQGLSGGVYDGIGEGMQVLGLRTSREQ</sequence>
<dbReference type="STRING" id="692275.M3CK74"/>
<dbReference type="RefSeq" id="XP_016762314.1">
    <property type="nucleotide sequence ID" value="XM_016904635.1"/>
</dbReference>
<dbReference type="OMA" id="CQMNDGM"/>
<protein>
    <submittedName>
        <fullName evidence="3">Uncharacterized protein</fullName>
    </submittedName>
</protein>
<keyword evidence="2" id="KW-0472">Membrane</keyword>
<organism evidence="3 4">
    <name type="scientific">Sphaerulina musiva (strain SO2202)</name>
    <name type="common">Poplar stem canker fungus</name>
    <name type="synonym">Septoria musiva</name>
    <dbReference type="NCBI Taxonomy" id="692275"/>
    <lineage>
        <taxon>Eukaryota</taxon>
        <taxon>Fungi</taxon>
        <taxon>Dikarya</taxon>
        <taxon>Ascomycota</taxon>
        <taxon>Pezizomycotina</taxon>
        <taxon>Dothideomycetes</taxon>
        <taxon>Dothideomycetidae</taxon>
        <taxon>Mycosphaerellales</taxon>
        <taxon>Mycosphaerellaceae</taxon>
        <taxon>Sphaerulina</taxon>
    </lineage>
</organism>